<dbReference type="EMBL" id="CAXKWB010148719">
    <property type="protein sequence ID" value="CAL4247652.1"/>
    <property type="molecule type" value="Genomic_DNA"/>
</dbReference>
<evidence type="ECO:0008006" key="3">
    <source>
        <dbReference type="Google" id="ProtNLM"/>
    </source>
</evidence>
<sequence length="139" mass="16664">MEKLDYHERLRKLNLYSLERRRERFMLINAWQQLEGVKENILCFKEIWAGRHRTIKSIKVPMHKNNIIHYSPARKMERLFNILPTHLRSITGVKTETFKKQLDKWLTRVPDTPRIDGYGVTVAAESNSVLHQKHFILKE</sequence>
<name>A0AAV2SV62_MEGNR</name>
<evidence type="ECO:0000313" key="1">
    <source>
        <dbReference type="EMBL" id="CAL4247652.1"/>
    </source>
</evidence>
<organism evidence="1 2">
    <name type="scientific">Meganyctiphanes norvegica</name>
    <name type="common">Northern krill</name>
    <name type="synonym">Thysanopoda norvegica</name>
    <dbReference type="NCBI Taxonomy" id="48144"/>
    <lineage>
        <taxon>Eukaryota</taxon>
        <taxon>Metazoa</taxon>
        <taxon>Ecdysozoa</taxon>
        <taxon>Arthropoda</taxon>
        <taxon>Crustacea</taxon>
        <taxon>Multicrustacea</taxon>
        <taxon>Malacostraca</taxon>
        <taxon>Eumalacostraca</taxon>
        <taxon>Eucarida</taxon>
        <taxon>Euphausiacea</taxon>
        <taxon>Euphausiidae</taxon>
        <taxon>Meganyctiphanes</taxon>
    </lineage>
</organism>
<reference evidence="1 2" key="1">
    <citation type="submission" date="2024-05" db="EMBL/GenBank/DDBJ databases">
        <authorList>
            <person name="Wallberg A."/>
        </authorList>
    </citation>
    <scope>NUCLEOTIDE SEQUENCE [LARGE SCALE GENOMIC DNA]</scope>
</reference>
<protein>
    <recommendedName>
        <fullName evidence="3">Transposase</fullName>
    </recommendedName>
</protein>
<gene>
    <name evidence="1" type="ORF">MNOR_LOCUS41328</name>
</gene>
<keyword evidence="2" id="KW-1185">Reference proteome</keyword>
<comment type="caution">
    <text evidence="1">The sequence shown here is derived from an EMBL/GenBank/DDBJ whole genome shotgun (WGS) entry which is preliminary data.</text>
</comment>
<accession>A0AAV2SV62</accession>
<proteinExistence type="predicted"/>
<dbReference type="AlphaFoldDB" id="A0AAV2SV62"/>
<dbReference type="Proteomes" id="UP001497623">
    <property type="component" value="Unassembled WGS sequence"/>
</dbReference>
<evidence type="ECO:0000313" key="2">
    <source>
        <dbReference type="Proteomes" id="UP001497623"/>
    </source>
</evidence>